<feature type="region of interest" description="Disordered" evidence="1">
    <location>
        <begin position="1"/>
        <end position="44"/>
    </location>
</feature>
<feature type="compositionally biased region" description="Basic and acidic residues" evidence="1">
    <location>
        <begin position="145"/>
        <end position="154"/>
    </location>
</feature>
<protein>
    <submittedName>
        <fullName evidence="2">Uncharacterized protein</fullName>
    </submittedName>
</protein>
<name>A0A060SPI4_PYCCI</name>
<dbReference type="HOGENOM" id="CLU_731851_0_0_1"/>
<feature type="compositionally biased region" description="Low complexity" evidence="1">
    <location>
        <begin position="195"/>
        <end position="216"/>
    </location>
</feature>
<feature type="compositionally biased region" description="Low complexity" evidence="1">
    <location>
        <begin position="65"/>
        <end position="80"/>
    </location>
</feature>
<feature type="compositionally biased region" description="Polar residues" evidence="1">
    <location>
        <begin position="1"/>
        <end position="16"/>
    </location>
</feature>
<feature type="region of interest" description="Disordered" evidence="1">
    <location>
        <begin position="59"/>
        <end position="115"/>
    </location>
</feature>
<accession>A0A060SPI4</accession>
<evidence type="ECO:0000313" key="2">
    <source>
        <dbReference type="EMBL" id="CDO74318.1"/>
    </source>
</evidence>
<sequence>MDSETLPTVPTESPAVNQPVARPHRHPHPQPVEQPISSVLGKGQGFASFPARFESLQPVAQSMHSPFSSLVSGSGSGSSSNKLHTHSLGQGTMPSSQQSKTQSPDTLDLVTPPKLVESPLALPEAVQAEPFIVPPVSESSQDYQPRQDEPRERPQLSTNSGSGSSDSEDHIGPTRASIRAWAKATPAGPPRDTPSPHLSLLKASSSSSDNVSRVSLTRSAGRLTDTSQSSNGNASSASGDDSNERAVETEESSGNIADGESSGSDSRSPPTPPSDPSLPSSPPDDRAIHRHLTAHLAPLPPLPPPPPPLLRPRRPLQVMHGDSTDVLDEITKMLAMSRRPFFPDTGQDSGWVPLRGPPRGNDVLDDIYRMVMWSRRND</sequence>
<feature type="compositionally biased region" description="Pro residues" evidence="1">
    <location>
        <begin position="298"/>
        <end position="309"/>
    </location>
</feature>
<dbReference type="EMBL" id="CCBP010000156">
    <property type="protein sequence ID" value="CDO74318.1"/>
    <property type="molecule type" value="Genomic_DNA"/>
</dbReference>
<evidence type="ECO:0000313" key="3">
    <source>
        <dbReference type="Proteomes" id="UP000029665"/>
    </source>
</evidence>
<feature type="region of interest" description="Disordered" evidence="1">
    <location>
        <begin position="131"/>
        <end position="309"/>
    </location>
</feature>
<keyword evidence="3" id="KW-1185">Reference proteome</keyword>
<comment type="caution">
    <text evidence="2">The sequence shown here is derived from an EMBL/GenBank/DDBJ whole genome shotgun (WGS) entry which is preliminary data.</text>
</comment>
<proteinExistence type="predicted"/>
<feature type="compositionally biased region" description="Low complexity" evidence="1">
    <location>
        <begin position="229"/>
        <end position="240"/>
    </location>
</feature>
<organism evidence="2 3">
    <name type="scientific">Pycnoporus cinnabarinus</name>
    <name type="common">Cinnabar-red polypore</name>
    <name type="synonym">Trametes cinnabarina</name>
    <dbReference type="NCBI Taxonomy" id="5643"/>
    <lineage>
        <taxon>Eukaryota</taxon>
        <taxon>Fungi</taxon>
        <taxon>Dikarya</taxon>
        <taxon>Basidiomycota</taxon>
        <taxon>Agaricomycotina</taxon>
        <taxon>Agaricomycetes</taxon>
        <taxon>Polyporales</taxon>
        <taxon>Polyporaceae</taxon>
        <taxon>Trametes</taxon>
    </lineage>
</organism>
<dbReference type="Proteomes" id="UP000029665">
    <property type="component" value="Unassembled WGS sequence"/>
</dbReference>
<reference evidence="2" key="1">
    <citation type="submission" date="2014-01" db="EMBL/GenBank/DDBJ databases">
        <title>The genome of the white-rot fungus Pycnoporus cinnabarinus: a basidiomycete model with a versatile arsenal for lignocellulosic biomass breakdown.</title>
        <authorList>
            <person name="Levasseur A."/>
            <person name="Lomascolo A."/>
            <person name="Ruiz-Duenas F.J."/>
            <person name="Uzan E."/>
            <person name="Piumi F."/>
            <person name="Kues U."/>
            <person name="Ram A.F.J."/>
            <person name="Murat C."/>
            <person name="Haon M."/>
            <person name="Benoit I."/>
            <person name="Arfi Y."/>
            <person name="Chevret D."/>
            <person name="Drula E."/>
            <person name="Kwon M.J."/>
            <person name="Gouret P."/>
            <person name="Lesage-Meessen L."/>
            <person name="Lombard V."/>
            <person name="Mariette J."/>
            <person name="Noirot C."/>
            <person name="Park J."/>
            <person name="Patyshakuliyeva A."/>
            <person name="Wieneger R.A.B."/>
            <person name="Wosten H.A.B."/>
            <person name="Martin F."/>
            <person name="Coutinho P.M."/>
            <person name="de Vries R."/>
            <person name="Martinez A.T."/>
            <person name="Klopp C."/>
            <person name="Pontarotti P."/>
            <person name="Henrissat B."/>
            <person name="Record E."/>
        </authorList>
    </citation>
    <scope>NUCLEOTIDE SEQUENCE [LARGE SCALE GENOMIC DNA]</scope>
    <source>
        <strain evidence="2">BRFM137</strain>
    </source>
</reference>
<dbReference type="AlphaFoldDB" id="A0A060SPI4"/>
<feature type="compositionally biased region" description="Polar residues" evidence="1">
    <location>
        <begin position="87"/>
        <end position="105"/>
    </location>
</feature>
<gene>
    <name evidence="2" type="ORF">BN946_scf184449.g3</name>
</gene>
<feature type="compositionally biased region" description="Pro residues" evidence="1">
    <location>
        <begin position="269"/>
        <end position="282"/>
    </location>
</feature>
<dbReference type="OrthoDB" id="2758818at2759"/>
<evidence type="ECO:0000256" key="1">
    <source>
        <dbReference type="SAM" id="MobiDB-lite"/>
    </source>
</evidence>